<reference evidence="1 2" key="1">
    <citation type="submission" date="2021-11" db="EMBL/GenBank/DDBJ databases">
        <title>Draft genome sequence of Paenibacillus profundus YoMME, a new Gram-positive bacteria with exoelectrogenic properties.</title>
        <authorList>
            <person name="Hubenova Y."/>
            <person name="Hubenova E."/>
            <person name="Manasiev Y."/>
            <person name="Peykov S."/>
            <person name="Mitov M."/>
        </authorList>
    </citation>
    <scope>NUCLEOTIDE SEQUENCE [LARGE SCALE GENOMIC DNA]</scope>
    <source>
        <strain evidence="1 2">YoMME</strain>
    </source>
</reference>
<dbReference type="RefSeq" id="WP_233696552.1">
    <property type="nucleotide sequence ID" value="NZ_JAJNBZ010000005.1"/>
</dbReference>
<evidence type="ECO:0000313" key="2">
    <source>
        <dbReference type="Proteomes" id="UP001199916"/>
    </source>
</evidence>
<proteinExistence type="predicted"/>
<comment type="caution">
    <text evidence="1">The sequence shown here is derived from an EMBL/GenBank/DDBJ whole genome shotgun (WGS) entry which is preliminary data.</text>
</comment>
<protein>
    <submittedName>
        <fullName evidence="1">Uncharacterized protein</fullName>
    </submittedName>
</protein>
<sequence>MSKQGSQVWGSAALQAQPIVIDKTNNRLSFKVDAMEYEVTIPDGTYETKKEYFTSNLIVPLNGALENAGAPIVAKLGGVHMDKHMNVLVLEHDDSSAPHTIDSFGGSAKELVWGSTEHTTDHSGSE</sequence>
<organism evidence="1 2">
    <name type="scientific">Paenibacillus profundus</name>
    <dbReference type="NCBI Taxonomy" id="1173085"/>
    <lineage>
        <taxon>Bacteria</taxon>
        <taxon>Bacillati</taxon>
        <taxon>Bacillota</taxon>
        <taxon>Bacilli</taxon>
        <taxon>Bacillales</taxon>
        <taxon>Paenibacillaceae</taxon>
        <taxon>Paenibacillus</taxon>
    </lineage>
</organism>
<keyword evidence="2" id="KW-1185">Reference proteome</keyword>
<accession>A0ABS8YH02</accession>
<evidence type="ECO:0000313" key="1">
    <source>
        <dbReference type="EMBL" id="MCE5169635.1"/>
    </source>
</evidence>
<dbReference type="Proteomes" id="UP001199916">
    <property type="component" value="Unassembled WGS sequence"/>
</dbReference>
<gene>
    <name evidence="1" type="ORF">LQV63_09950</name>
</gene>
<dbReference type="EMBL" id="JAJNBZ010000005">
    <property type="protein sequence ID" value="MCE5169635.1"/>
    <property type="molecule type" value="Genomic_DNA"/>
</dbReference>
<name>A0ABS8YH02_9BACL</name>